<name>A0A259U1Z5_9BACT</name>
<evidence type="ECO:0008006" key="3">
    <source>
        <dbReference type="Google" id="ProtNLM"/>
    </source>
</evidence>
<evidence type="ECO:0000313" key="1">
    <source>
        <dbReference type="EMBL" id="OZC04073.1"/>
    </source>
</evidence>
<evidence type="ECO:0000313" key="2">
    <source>
        <dbReference type="Proteomes" id="UP000216446"/>
    </source>
</evidence>
<protein>
    <recommendedName>
        <fullName evidence="3">General stress protein CsbD</fullName>
    </recommendedName>
</protein>
<dbReference type="AlphaFoldDB" id="A0A259U1Z5"/>
<organism evidence="1 2">
    <name type="scientific">Rubricoccus marinus</name>
    <dbReference type="NCBI Taxonomy" id="716817"/>
    <lineage>
        <taxon>Bacteria</taxon>
        <taxon>Pseudomonadati</taxon>
        <taxon>Rhodothermota</taxon>
        <taxon>Rhodothermia</taxon>
        <taxon>Rhodothermales</taxon>
        <taxon>Rubricoccaceae</taxon>
        <taxon>Rubricoccus</taxon>
    </lineage>
</organism>
<dbReference type="EMBL" id="MQWB01000001">
    <property type="protein sequence ID" value="OZC04073.1"/>
    <property type="molecule type" value="Genomic_DNA"/>
</dbReference>
<gene>
    <name evidence="1" type="ORF">BSZ36_14420</name>
</gene>
<keyword evidence="2" id="KW-1185">Reference proteome</keyword>
<reference evidence="1 2" key="1">
    <citation type="submission" date="2016-11" db="EMBL/GenBank/DDBJ databases">
        <title>Study of marine rhodopsin-containing bacteria.</title>
        <authorList>
            <person name="Yoshizawa S."/>
            <person name="Kumagai Y."/>
            <person name="Kogure K."/>
        </authorList>
    </citation>
    <scope>NUCLEOTIDE SEQUENCE [LARGE SCALE GENOMIC DNA]</scope>
    <source>
        <strain evidence="1 2">SG-29</strain>
    </source>
</reference>
<comment type="caution">
    <text evidence="1">The sequence shown here is derived from an EMBL/GenBank/DDBJ whole genome shotgun (WGS) entry which is preliminary data.</text>
</comment>
<dbReference type="Proteomes" id="UP000216446">
    <property type="component" value="Unassembled WGS sequence"/>
</dbReference>
<accession>A0A259U1Z5</accession>
<dbReference type="InParanoid" id="A0A259U1Z5"/>
<proteinExistence type="predicted"/>
<dbReference type="Gene3D" id="1.10.1470.10">
    <property type="entry name" value="YjbJ"/>
    <property type="match status" value="1"/>
</dbReference>
<sequence length="59" mass="7150">MNRDWRQVRDRVKATWSDVEFDDKNMKRVRGSLKQMVSLIQSKTDEKRADIRRRVVAIM</sequence>
<dbReference type="InterPro" id="IPR036629">
    <property type="entry name" value="YjbJ_sf"/>
</dbReference>